<evidence type="ECO:0000313" key="1">
    <source>
        <dbReference type="EMBL" id="GGX32084.1"/>
    </source>
</evidence>
<reference evidence="1 2" key="1">
    <citation type="journal article" date="2014" name="Int. J. Syst. Evol. Microbiol.">
        <title>Complete genome sequence of Corynebacterium casei LMG S-19264T (=DSM 44701T), isolated from a smear-ripened cheese.</title>
        <authorList>
            <consortium name="US DOE Joint Genome Institute (JGI-PGF)"/>
            <person name="Walter F."/>
            <person name="Albersmeier A."/>
            <person name="Kalinowski J."/>
            <person name="Ruckert C."/>
        </authorList>
    </citation>
    <scope>NUCLEOTIDE SEQUENCE [LARGE SCALE GENOMIC DNA]</scope>
    <source>
        <strain evidence="1 2">KCTC 12285</strain>
    </source>
</reference>
<dbReference type="Proteomes" id="UP000601108">
    <property type="component" value="Unassembled WGS sequence"/>
</dbReference>
<organism evidence="1 2">
    <name type="scientific">Aquimarina muelleri</name>
    <dbReference type="NCBI Taxonomy" id="279356"/>
    <lineage>
        <taxon>Bacteria</taxon>
        <taxon>Pseudomonadati</taxon>
        <taxon>Bacteroidota</taxon>
        <taxon>Flavobacteriia</taxon>
        <taxon>Flavobacteriales</taxon>
        <taxon>Flavobacteriaceae</taxon>
        <taxon>Aquimarina</taxon>
    </lineage>
</organism>
<comment type="caution">
    <text evidence="1">The sequence shown here is derived from an EMBL/GenBank/DDBJ whole genome shotgun (WGS) entry which is preliminary data.</text>
</comment>
<dbReference type="AlphaFoldDB" id="A0A918JZL5"/>
<dbReference type="EMBL" id="BMWS01000033">
    <property type="protein sequence ID" value="GGX32084.1"/>
    <property type="molecule type" value="Genomic_DNA"/>
</dbReference>
<protein>
    <submittedName>
        <fullName evidence="1">Uncharacterized protein</fullName>
    </submittedName>
</protein>
<name>A0A918JZL5_9FLAO</name>
<proteinExistence type="predicted"/>
<keyword evidence="2" id="KW-1185">Reference proteome</keyword>
<evidence type="ECO:0000313" key="2">
    <source>
        <dbReference type="Proteomes" id="UP000601108"/>
    </source>
</evidence>
<dbReference type="RefSeq" id="WP_027413497.1">
    <property type="nucleotide sequence ID" value="NZ_JAPHPZ010000040.1"/>
</dbReference>
<accession>A0A918JZL5</accession>
<sequence length="84" mass="9750">MLPINTMYVIHCFFSKTDDKWYYTIMLKNVLKIEGVTVLKREAKLVVKGQSCFDDAWDYGTRWNNITGGSAYKAMDDFYAANCM</sequence>
<gene>
    <name evidence="1" type="ORF">GCM10007384_36260</name>
</gene>